<dbReference type="PANTHER" id="PTHR31780">
    <property type="entry name" value="STRESS RESPONSE PROTEIN NST1-RELATED"/>
    <property type="match status" value="1"/>
</dbReference>
<dbReference type="InterPro" id="IPR025279">
    <property type="entry name" value="NST1"/>
</dbReference>
<feature type="region of interest" description="Disordered" evidence="8">
    <location>
        <begin position="1578"/>
        <end position="1599"/>
    </location>
</feature>
<feature type="region of interest" description="Disordered" evidence="8">
    <location>
        <begin position="110"/>
        <end position="227"/>
    </location>
</feature>
<protein>
    <recommendedName>
        <fullName evidence="3 7">Stress response protein NST1</fullName>
    </recommendedName>
</protein>
<feature type="region of interest" description="Disordered" evidence="8">
    <location>
        <begin position="536"/>
        <end position="687"/>
    </location>
</feature>
<feature type="compositionally biased region" description="Low complexity" evidence="8">
    <location>
        <begin position="117"/>
        <end position="135"/>
    </location>
</feature>
<keyword evidence="6 7" id="KW-0175">Coiled coil</keyword>
<comment type="subcellular location">
    <subcellularLocation>
        <location evidence="1 7">Cytoplasm</location>
    </subcellularLocation>
</comment>
<dbReference type="InterPro" id="IPR051195">
    <property type="entry name" value="Fungal_stress_NST1"/>
</dbReference>
<comment type="caution">
    <text evidence="9">The sequence shown here is derived from an EMBL/GenBank/DDBJ whole genome shotgun (WGS) entry which is preliminary data.</text>
</comment>
<dbReference type="EMBL" id="VSWC01000183">
    <property type="protein sequence ID" value="KAA1068787.1"/>
    <property type="molecule type" value="Genomic_DNA"/>
</dbReference>
<dbReference type="SUPFAM" id="SSF48371">
    <property type="entry name" value="ARM repeat"/>
    <property type="match status" value="1"/>
</dbReference>
<dbReference type="InterPro" id="IPR016024">
    <property type="entry name" value="ARM-type_fold"/>
</dbReference>
<feature type="compositionally biased region" description="Polar residues" evidence="8">
    <location>
        <begin position="25"/>
        <end position="62"/>
    </location>
</feature>
<feature type="compositionally biased region" description="Basic and acidic residues" evidence="8">
    <location>
        <begin position="1176"/>
        <end position="1323"/>
    </location>
</feature>
<evidence type="ECO:0000256" key="3">
    <source>
        <dbReference type="ARBA" id="ARBA00020733"/>
    </source>
</evidence>
<feature type="region of interest" description="Disordered" evidence="8">
    <location>
        <begin position="14"/>
        <end position="73"/>
    </location>
</feature>
<feature type="compositionally biased region" description="Pro residues" evidence="8">
    <location>
        <begin position="781"/>
        <end position="790"/>
    </location>
</feature>
<evidence type="ECO:0000256" key="2">
    <source>
        <dbReference type="ARBA" id="ARBA00007112"/>
    </source>
</evidence>
<keyword evidence="10" id="KW-1185">Reference proteome</keyword>
<feature type="compositionally biased region" description="Low complexity" evidence="8">
    <location>
        <begin position="332"/>
        <end position="345"/>
    </location>
</feature>
<feature type="region of interest" description="Disordered" evidence="8">
    <location>
        <begin position="775"/>
        <end position="1013"/>
    </location>
</feature>
<feature type="region of interest" description="Disordered" evidence="8">
    <location>
        <begin position="1631"/>
        <end position="1690"/>
    </location>
</feature>
<feature type="region of interest" description="Disordered" evidence="8">
    <location>
        <begin position="1520"/>
        <end position="1566"/>
    </location>
</feature>
<feature type="compositionally biased region" description="Polar residues" evidence="8">
    <location>
        <begin position="607"/>
        <end position="616"/>
    </location>
</feature>
<keyword evidence="5 7" id="KW-0346">Stress response</keyword>
<reference evidence="9 10" key="1">
    <citation type="submission" date="2019-05" db="EMBL/GenBank/DDBJ databases">
        <title>Emergence of the Ug99 lineage of the wheat stem rust pathogen through somatic hybridization.</title>
        <authorList>
            <person name="Li F."/>
            <person name="Upadhyaya N.M."/>
            <person name="Sperschneider J."/>
            <person name="Matny O."/>
            <person name="Nguyen-Phuc H."/>
            <person name="Mago R."/>
            <person name="Raley C."/>
            <person name="Miller M.E."/>
            <person name="Silverstein K.A.T."/>
            <person name="Henningsen E."/>
            <person name="Hirsch C.D."/>
            <person name="Visser B."/>
            <person name="Pretorius Z.A."/>
            <person name="Steffenson B.J."/>
            <person name="Schwessinger B."/>
            <person name="Dodds P.N."/>
            <person name="Figueroa M."/>
        </authorList>
    </citation>
    <scope>NUCLEOTIDE SEQUENCE [LARGE SCALE GENOMIC DNA]</scope>
    <source>
        <strain evidence="9">21-0</strain>
    </source>
</reference>
<accession>A0A5B0LV11</accession>
<feature type="compositionally biased region" description="Low complexity" evidence="8">
    <location>
        <begin position="1524"/>
        <end position="1566"/>
    </location>
</feature>
<organism evidence="9 10">
    <name type="scientific">Puccinia graminis f. sp. tritici</name>
    <dbReference type="NCBI Taxonomy" id="56615"/>
    <lineage>
        <taxon>Eukaryota</taxon>
        <taxon>Fungi</taxon>
        <taxon>Dikarya</taxon>
        <taxon>Basidiomycota</taxon>
        <taxon>Pucciniomycotina</taxon>
        <taxon>Pucciniomycetes</taxon>
        <taxon>Pucciniales</taxon>
        <taxon>Pucciniaceae</taxon>
        <taxon>Puccinia</taxon>
    </lineage>
</organism>
<keyword evidence="4 7" id="KW-0963">Cytoplasm</keyword>
<feature type="region of interest" description="Disordered" evidence="8">
    <location>
        <begin position="272"/>
        <end position="310"/>
    </location>
</feature>
<feature type="compositionally biased region" description="Polar residues" evidence="8">
    <location>
        <begin position="1333"/>
        <end position="1350"/>
    </location>
</feature>
<feature type="compositionally biased region" description="Basic residues" evidence="8">
    <location>
        <begin position="156"/>
        <end position="165"/>
    </location>
</feature>
<feature type="compositionally biased region" description="Polar residues" evidence="8">
    <location>
        <begin position="1641"/>
        <end position="1657"/>
    </location>
</feature>
<gene>
    <name evidence="9" type="ORF">PGT21_001956</name>
</gene>
<dbReference type="GO" id="GO:0005737">
    <property type="term" value="C:cytoplasm"/>
    <property type="evidence" value="ECO:0007669"/>
    <property type="project" value="UniProtKB-SubCell"/>
</dbReference>
<evidence type="ECO:0000256" key="6">
    <source>
        <dbReference type="ARBA" id="ARBA00023054"/>
    </source>
</evidence>
<name>A0A5B0LV11_PUCGR</name>
<dbReference type="OrthoDB" id="21629at2759"/>
<feature type="region of interest" description="Disordered" evidence="8">
    <location>
        <begin position="1159"/>
        <end position="1367"/>
    </location>
</feature>
<comment type="similarity">
    <text evidence="2 7">Belongs to the NST1 family.</text>
</comment>
<feature type="compositionally biased region" description="Acidic residues" evidence="8">
    <location>
        <begin position="1070"/>
        <end position="1099"/>
    </location>
</feature>
<feature type="compositionally biased region" description="Low complexity" evidence="8">
    <location>
        <begin position="658"/>
        <end position="683"/>
    </location>
</feature>
<evidence type="ECO:0000313" key="10">
    <source>
        <dbReference type="Proteomes" id="UP000324748"/>
    </source>
</evidence>
<feature type="compositionally biased region" description="Pro residues" evidence="8">
    <location>
        <begin position="136"/>
        <end position="146"/>
    </location>
</feature>
<feature type="compositionally biased region" description="Acidic residues" evidence="8">
    <location>
        <begin position="928"/>
        <end position="969"/>
    </location>
</feature>
<dbReference type="Proteomes" id="UP000324748">
    <property type="component" value="Unassembled WGS sequence"/>
</dbReference>
<feature type="region of interest" description="Disordered" evidence="8">
    <location>
        <begin position="1732"/>
        <end position="1761"/>
    </location>
</feature>
<sequence length="1854" mass="201847">MYISGVELGLILDPPRLRRGHPTAKTVTPSTSVQPKQPTATTTVDNNIHPSIHPKNNQQTNKPTHRQTSEYHSSAAWKKNENENVQLIQSLLHPNSFWSSPQLIRTSSFMAKKTQPSGSAASALQSAQQQKNQKPTLPPPPSPPSLAPKSKTSGAAKKKNKKKAAQARQLDSINHLDQLNDNHTDSNSLIGRSDMIGAYPAEDAVSITQRTTTGSISPDEDEDDRITSHTMHPSLAAATRQTQEDLLATANDLYRQIESAAAAALATTQYPKSNNSIHNSNNQNQSSTNHQSGHSNSNNHSPHPDDDAYWNSLPAHLRSFIRSALPLAAGHSSSNSNQSQSSAQNPGAILPNLSSFAHATGMVTSTTTSNNQQSVPQLTSEQMAAAAEQLARVVQSHDWGRAVSTAAQQAGLSHTSVMNHIINGTARSSHNYSRDGSGAAATLSVTGGTVTGTIPLGSFTLPLPLHAHPEQHQHQNSHGINEPVYYTGETTIVTSRIGDKHNGDDGLLDDGYYSDDARGMRGDINHTILDNRHNHSEQASNASNIGVNNSSPAMTTTTSNKKKKKNKKKKSGNAGSNEATQPPPVPSIDVQRSAPTLPSNPGVPTKASPQINSSTRKPGLDPPGVQLTNQTLSPNAAAPASRLPPVPPSAQKKKSPIATSLSSNVNNSASSSTVTNTNSNNTSHQPTERERIRVFWLTLNQEERANLVKIEKDAVLKKMKEQQRHSCSCAVCGRKRLAIEQELEVLYDAYYDELENYAEASKKYYGSDLKTKGDKGLPGAYPKPPGPGPFPGSVDIMMTATQPSTQVASKKAVPKPTRDHKNIRPRPQQAVPQQTHPPPQSTNGTNGHYQQPPGAAKRNLPPPSQLKKLNSHNSNSDHDHTHSPSCPHHPHHHGPNHYHPNNRGKGVANAHCIPPAAHPRTHPRNEDAFPDEDAEDEEDEDEYDDDDEEEYDEDEEEEGEFEDDDEIPALEEVPSETLVPNNAHKKPPINGTNMPYPNKLPNGDKPSSTHANNSDLFGFGNSLTVKGGILTVADDLLRNDGQKFLEMMESLADKRIQRERDAAENLLAGLEDDENDGDDYDEDEEEDDELDDDDGFDDEIITEEYRMKEGRRMFQIFAARMFEQRVLTAYREKVAQEKQAQLLRELEDEDRLAQERELKKVKDAQKKKEKKKAQKQQKDQDLAKKLKDKEAEEQAAKAAEEARLEAEKRKQEEQRIKREAQRKLQEAERAKKEEERKKRIEEETRKRKEKEEKIRQEKEARVAKEKEEREKKAREEAERKAKLELERKEKEAKEAKAKEELARKKKAETAKREAEEAAKREAAKTAAAKLAAQNKNVTPNAKPNQRSPVSVRSPMTPKPINTSIKMPPSSGAHNLPIPNPNFPPHTPNRPMLPPPMLPRQMSVGIGLGRPASAAAAPPFSAAVPPMAGPSSYSNIPTRPPSAQYSTSFPASNAYAPPGCLQNIPPDMHVPPMNGIQAPLVGGPFMPMGSFQPPMGPMMPSINSRAFSGSAIPITPQHNYVNQTSQSHQPSQHQRPSIVSSLPPSTPTHPSGLMSPGISSASSPLSALHLGSEPVSKATVSAVGPIGPSSTQQPRRPSGIDEALAQGGFFSNSIEPIGRPKLNGTSNAMEVLSGQSDRDSTPDSADTSPTRSSQNVLGSSALLADDEAGANFPRRHTMPTNITPTSRKTSCFPAPPGFDRGLVVGNSIWGTSLPAGGGDSGWGAAVLSTPPPSVVTPRTPLQPSSLGGVVQPSGANPPRENTSDWIRRRAISAYCNMRLNEKWIPVGDVSIEMQRIHLDTLNVSLKDMVDACLIKRNIHNGGGDWQFSQQGPVLYTRWLPVSSQEVSLGTSNLVS</sequence>
<feature type="region of interest" description="Disordered" evidence="8">
    <location>
        <begin position="329"/>
        <end position="351"/>
    </location>
</feature>
<feature type="compositionally biased region" description="Low complexity" evidence="8">
    <location>
        <begin position="273"/>
        <end position="301"/>
    </location>
</feature>
<proteinExistence type="inferred from homology"/>
<feature type="region of interest" description="Disordered" evidence="8">
    <location>
        <begin position="1066"/>
        <end position="1099"/>
    </location>
</feature>
<dbReference type="Pfam" id="PF13945">
    <property type="entry name" value="NST1"/>
    <property type="match status" value="1"/>
</dbReference>
<feature type="compositionally biased region" description="Basic residues" evidence="8">
    <location>
        <begin position="888"/>
        <end position="902"/>
    </location>
</feature>
<evidence type="ECO:0000256" key="1">
    <source>
        <dbReference type="ARBA" id="ARBA00004496"/>
    </source>
</evidence>
<evidence type="ECO:0000256" key="5">
    <source>
        <dbReference type="ARBA" id="ARBA00023016"/>
    </source>
</evidence>
<evidence type="ECO:0000256" key="4">
    <source>
        <dbReference type="ARBA" id="ARBA00022490"/>
    </source>
</evidence>
<evidence type="ECO:0000313" key="9">
    <source>
        <dbReference type="EMBL" id="KAA1068787.1"/>
    </source>
</evidence>
<feature type="compositionally biased region" description="Polar residues" evidence="8">
    <location>
        <begin position="799"/>
        <end position="808"/>
    </location>
</feature>
<evidence type="ECO:0000256" key="7">
    <source>
        <dbReference type="RuleBase" id="RU049441"/>
    </source>
</evidence>
<evidence type="ECO:0000256" key="8">
    <source>
        <dbReference type="SAM" id="MobiDB-lite"/>
    </source>
</evidence>
<feature type="compositionally biased region" description="Basic residues" evidence="8">
    <location>
        <begin position="560"/>
        <end position="571"/>
    </location>
</feature>
<feature type="compositionally biased region" description="Polar residues" evidence="8">
    <location>
        <begin position="537"/>
        <end position="554"/>
    </location>
</feature>
<feature type="compositionally biased region" description="Polar residues" evidence="8">
    <location>
        <begin position="1677"/>
        <end position="1688"/>
    </location>
</feature>
<feature type="compositionally biased region" description="Polar residues" evidence="8">
    <location>
        <begin position="206"/>
        <end position="216"/>
    </location>
</feature>
<comment type="function">
    <text evidence="7">May act as a negative regulator of salt tolerance.</text>
</comment>
<dbReference type="PANTHER" id="PTHR31780:SF10">
    <property type="entry name" value="LD36051P"/>
    <property type="match status" value="1"/>
</dbReference>